<reference evidence="3" key="1">
    <citation type="submission" date="2021-10" db="EMBL/GenBank/DDBJ databases">
        <title>Novel species in genus Arthrobacter.</title>
        <authorList>
            <person name="Liu Y."/>
        </authorList>
    </citation>
    <scope>NUCLEOTIDE SEQUENCE</scope>
    <source>
        <strain evidence="3">Zg-Y453</strain>
    </source>
</reference>
<dbReference type="SMART" id="SM00858">
    <property type="entry name" value="SAF"/>
    <property type="match status" value="1"/>
</dbReference>
<dbReference type="InterPro" id="IPR031571">
    <property type="entry name" value="RcpC_dom"/>
</dbReference>
<evidence type="ECO:0000313" key="3">
    <source>
        <dbReference type="EMBL" id="MCC3296634.1"/>
    </source>
</evidence>
<dbReference type="CDD" id="cd11614">
    <property type="entry name" value="SAF_CpaB_FlgA_like"/>
    <property type="match status" value="1"/>
</dbReference>
<dbReference type="RefSeq" id="WP_227894373.1">
    <property type="nucleotide sequence ID" value="NZ_CP099466.1"/>
</dbReference>
<dbReference type="Pfam" id="PF08666">
    <property type="entry name" value="SAF"/>
    <property type="match status" value="1"/>
</dbReference>
<feature type="compositionally biased region" description="Low complexity" evidence="1">
    <location>
        <begin position="26"/>
        <end position="35"/>
    </location>
</feature>
<organism evidence="3 4">
    <name type="scientific">Arthrobacter caoxuetaonis</name>
    <dbReference type="NCBI Taxonomy" id="2886935"/>
    <lineage>
        <taxon>Bacteria</taxon>
        <taxon>Bacillati</taxon>
        <taxon>Actinomycetota</taxon>
        <taxon>Actinomycetes</taxon>
        <taxon>Micrococcales</taxon>
        <taxon>Micrococcaceae</taxon>
        <taxon>Arthrobacter</taxon>
    </lineage>
</organism>
<feature type="region of interest" description="Disordered" evidence="1">
    <location>
        <begin position="1"/>
        <end position="35"/>
    </location>
</feature>
<gene>
    <name evidence="3" type="ORF">LJ757_02290</name>
</gene>
<dbReference type="InterPro" id="IPR013974">
    <property type="entry name" value="SAF"/>
</dbReference>
<evidence type="ECO:0000256" key="1">
    <source>
        <dbReference type="SAM" id="MobiDB-lite"/>
    </source>
</evidence>
<protein>
    <submittedName>
        <fullName evidence="3">RcpC/CpaB family pilus assembly protein</fullName>
    </submittedName>
</protein>
<dbReference type="Pfam" id="PF16976">
    <property type="entry name" value="RcpC"/>
    <property type="match status" value="1"/>
</dbReference>
<dbReference type="EMBL" id="JAJFZV010000001">
    <property type="protein sequence ID" value="MCC3296634.1"/>
    <property type="molecule type" value="Genomic_DNA"/>
</dbReference>
<name>A0A9X1MAZ3_9MICC</name>
<sequence length="248" mass="24675">MSSRSRRPPGGRNRGRGRGRGISAQGSTGRSGSRSGRGWFHRFLVRRRRTLAGLLAAAACGIAVQALLPADTRTEAAVAVTADLPAGHLLEARDLRTARVPAGTAPPGSLAGPDAAAGERLAVPVRAGTILTDSYFVGPGLLAGAPEGTVAVPLRPADKSATGLLSPGVIVDVILASATGFDGTVETTVLAAGVPVLWTAGEAGAGGTWPGPAAEDAGLVVVAAKGQESAALAGAGERGNLYLVLSAR</sequence>
<dbReference type="AlphaFoldDB" id="A0A9X1MAZ3"/>
<keyword evidence="4" id="KW-1185">Reference proteome</keyword>
<proteinExistence type="predicted"/>
<dbReference type="Proteomes" id="UP001139158">
    <property type="component" value="Unassembled WGS sequence"/>
</dbReference>
<feature type="domain" description="SAF" evidence="2">
    <location>
        <begin position="75"/>
        <end position="137"/>
    </location>
</feature>
<comment type="caution">
    <text evidence="3">The sequence shown here is derived from an EMBL/GenBank/DDBJ whole genome shotgun (WGS) entry which is preliminary data.</text>
</comment>
<accession>A0A9X1MAZ3</accession>
<evidence type="ECO:0000313" key="4">
    <source>
        <dbReference type="Proteomes" id="UP001139158"/>
    </source>
</evidence>
<feature type="compositionally biased region" description="Basic residues" evidence="1">
    <location>
        <begin position="1"/>
        <end position="19"/>
    </location>
</feature>
<evidence type="ECO:0000259" key="2">
    <source>
        <dbReference type="SMART" id="SM00858"/>
    </source>
</evidence>